<sequence length="397" mass="45661">MSLPDWLEPYFNNTVTWVQQTLRETDWDYMEYLFWVFLPVFIVFILPVLLLLFIYGCAIFLHIYGWRHRIIEAYASSYWDGARTSIASFWDGVGWIWHGYEVRGMENIPEDGPVLFVAYHGTLPLDIYYLIARVHLEKKRQLHVVADKFVFKIPGWGRICKVFSVTPGTVEDCVACLKEGNLQIIAPGGVREALFSNPVTYKVMWAKRLGFAKVVQGAKVPVIPVFTENCRDAFRTPRWGRTLFRGLYEKSRMPLCPIYGGFPVKMITHLGKPLHFDDTYTPEDIKMVVKEKVENLIQTYQRIPGSVIAAIWQRFQTKKHRKASKSGNPGIRLASEDDETMPLTDHGSSNPPTSRQEEPETSRLDDFLNSGTSKSDEDESARFPIEEKEDADLSEFS</sequence>
<dbReference type="eggNOG" id="KOG4321">
    <property type="taxonomic scope" value="Eukaryota"/>
</dbReference>
<dbReference type="PANTHER" id="PTHR22753:SF14">
    <property type="entry name" value="MONOACYLGLYCEROL_DIACYLGLYCEROL O-ACYLTRANSFERASE"/>
    <property type="match status" value="1"/>
</dbReference>
<dbReference type="CDD" id="cd07987">
    <property type="entry name" value="LPLAT_MGAT-like"/>
    <property type="match status" value="1"/>
</dbReference>
<keyword evidence="2" id="KW-1133">Transmembrane helix</keyword>
<feature type="transmembrane region" description="Helical" evidence="2">
    <location>
        <begin position="32"/>
        <end position="61"/>
    </location>
</feature>
<dbReference type="EMBL" id="CAJFCV020000004">
    <property type="protein sequence ID" value="CAG9116398.1"/>
    <property type="molecule type" value="Genomic_DNA"/>
</dbReference>
<accession>A0A1I7S3L9</accession>
<reference evidence="5" key="2">
    <citation type="submission" date="2020-08" db="EMBL/GenBank/DDBJ databases">
        <authorList>
            <person name="Kikuchi T."/>
        </authorList>
    </citation>
    <scope>NUCLEOTIDE SEQUENCE</scope>
    <source>
        <strain evidence="4">Ka4C1</strain>
    </source>
</reference>
<keyword evidence="2" id="KW-0812">Transmembrane</keyword>
<evidence type="ECO:0000313" key="8">
    <source>
        <dbReference type="WBParaSite" id="BXY_0760000.1"/>
    </source>
</evidence>
<dbReference type="SMR" id="A0A1I7S3L9"/>
<dbReference type="Pfam" id="PF01553">
    <property type="entry name" value="Acyltransferase"/>
    <property type="match status" value="1"/>
</dbReference>
<evidence type="ECO:0000313" key="7">
    <source>
        <dbReference type="Proteomes" id="UP000659654"/>
    </source>
</evidence>
<keyword evidence="7" id="KW-1185">Reference proteome</keyword>
<dbReference type="Proteomes" id="UP000659654">
    <property type="component" value="Unassembled WGS sequence"/>
</dbReference>
<dbReference type="AlphaFoldDB" id="A0A1I7S3L9"/>
<dbReference type="EMBL" id="CAJFDI010000004">
    <property type="protein sequence ID" value="CAD5226860.1"/>
    <property type="molecule type" value="Genomic_DNA"/>
</dbReference>
<protein>
    <submittedName>
        <fullName evidence="4">(pine wood nematode) hypothetical protein</fullName>
    </submittedName>
    <submittedName>
        <fullName evidence="8">PlsC domain-containing protein</fullName>
    </submittedName>
</protein>
<dbReference type="WBParaSite" id="BXY_0760000.1">
    <property type="protein sequence ID" value="BXY_0760000.1"/>
    <property type="gene ID" value="BXY_0760000"/>
</dbReference>
<reference evidence="8" key="1">
    <citation type="submission" date="2016-11" db="UniProtKB">
        <authorList>
            <consortium name="WormBaseParasite"/>
        </authorList>
    </citation>
    <scope>IDENTIFICATION</scope>
</reference>
<dbReference type="InterPro" id="IPR002123">
    <property type="entry name" value="Plipid/glycerol_acylTrfase"/>
</dbReference>
<keyword evidence="2" id="KW-0472">Membrane</keyword>
<feature type="domain" description="Phospholipid/glycerol acyltransferase" evidence="3">
    <location>
        <begin position="101"/>
        <end position="226"/>
    </location>
</feature>
<organism evidence="6 8">
    <name type="scientific">Bursaphelenchus xylophilus</name>
    <name type="common">Pinewood nematode worm</name>
    <name type="synonym">Aphelenchoides xylophilus</name>
    <dbReference type="NCBI Taxonomy" id="6326"/>
    <lineage>
        <taxon>Eukaryota</taxon>
        <taxon>Metazoa</taxon>
        <taxon>Ecdysozoa</taxon>
        <taxon>Nematoda</taxon>
        <taxon>Chromadorea</taxon>
        <taxon>Rhabditida</taxon>
        <taxon>Tylenchina</taxon>
        <taxon>Tylenchomorpha</taxon>
        <taxon>Aphelenchoidea</taxon>
        <taxon>Aphelenchoididae</taxon>
        <taxon>Bursaphelenchus</taxon>
    </lineage>
</organism>
<evidence type="ECO:0000313" key="5">
    <source>
        <dbReference type="EMBL" id="CAG9116398.1"/>
    </source>
</evidence>
<evidence type="ECO:0000256" key="1">
    <source>
        <dbReference type="SAM" id="MobiDB-lite"/>
    </source>
</evidence>
<dbReference type="SUPFAM" id="SSF69593">
    <property type="entry name" value="Glycerol-3-phosphate (1)-acyltransferase"/>
    <property type="match status" value="1"/>
</dbReference>
<evidence type="ECO:0000313" key="6">
    <source>
        <dbReference type="Proteomes" id="UP000095284"/>
    </source>
</evidence>
<feature type="compositionally biased region" description="Basic and acidic residues" evidence="1">
    <location>
        <begin position="355"/>
        <end position="366"/>
    </location>
</feature>
<evidence type="ECO:0000259" key="3">
    <source>
        <dbReference type="Pfam" id="PF01553"/>
    </source>
</evidence>
<proteinExistence type="predicted"/>
<feature type="compositionally biased region" description="Acidic residues" evidence="1">
    <location>
        <begin position="387"/>
        <end position="397"/>
    </location>
</feature>
<dbReference type="GO" id="GO:0016020">
    <property type="term" value="C:membrane"/>
    <property type="evidence" value="ECO:0007669"/>
    <property type="project" value="TreeGrafter"/>
</dbReference>
<gene>
    <name evidence="4" type="ORF">BXYJ_LOCUS9405</name>
</gene>
<dbReference type="OrthoDB" id="44277at2759"/>
<evidence type="ECO:0000256" key="2">
    <source>
        <dbReference type="SAM" id="Phobius"/>
    </source>
</evidence>
<dbReference type="GO" id="GO:0016746">
    <property type="term" value="F:acyltransferase activity"/>
    <property type="evidence" value="ECO:0007669"/>
    <property type="project" value="InterPro"/>
</dbReference>
<dbReference type="PANTHER" id="PTHR22753">
    <property type="entry name" value="TRANSMEMBRANE PROTEIN 68"/>
    <property type="match status" value="1"/>
</dbReference>
<feature type="region of interest" description="Disordered" evidence="1">
    <location>
        <begin position="319"/>
        <end position="397"/>
    </location>
</feature>
<evidence type="ECO:0000313" key="4">
    <source>
        <dbReference type="EMBL" id="CAD5226860.1"/>
    </source>
</evidence>
<name>A0A1I7S3L9_BURXY</name>
<dbReference type="Proteomes" id="UP000582659">
    <property type="component" value="Unassembled WGS sequence"/>
</dbReference>
<dbReference type="Proteomes" id="UP000095284">
    <property type="component" value="Unplaced"/>
</dbReference>